<dbReference type="GO" id="GO:0007041">
    <property type="term" value="P:lysosomal transport"/>
    <property type="evidence" value="ECO:0007669"/>
    <property type="project" value="TreeGrafter"/>
</dbReference>
<dbReference type="InterPro" id="IPR011009">
    <property type="entry name" value="Kinase-like_dom_sf"/>
</dbReference>
<dbReference type="GO" id="GO:0048193">
    <property type="term" value="P:Golgi vesicle transport"/>
    <property type="evidence" value="ECO:0007669"/>
    <property type="project" value="TreeGrafter"/>
</dbReference>
<dbReference type="PANTHER" id="PTHR15954">
    <property type="entry name" value="VACUOLAR PROTEIN SORTING-ASSOCIATED PROTEIN 51 HOMOLOG"/>
    <property type="match status" value="1"/>
</dbReference>
<dbReference type="GO" id="GO:0007030">
    <property type="term" value="P:Golgi organization"/>
    <property type="evidence" value="ECO:0007669"/>
    <property type="project" value="TreeGrafter"/>
</dbReference>
<dbReference type="SMART" id="SM00220">
    <property type="entry name" value="S_TKc"/>
    <property type="match status" value="1"/>
</dbReference>
<keyword evidence="3" id="KW-0067">ATP-binding</keyword>
<organism evidence="6 7">
    <name type="scientific">Cylicocyclus nassatus</name>
    <name type="common">Nematode worm</name>
    <dbReference type="NCBI Taxonomy" id="53992"/>
    <lineage>
        <taxon>Eukaryota</taxon>
        <taxon>Metazoa</taxon>
        <taxon>Ecdysozoa</taxon>
        <taxon>Nematoda</taxon>
        <taxon>Chromadorea</taxon>
        <taxon>Rhabditida</taxon>
        <taxon>Rhabditina</taxon>
        <taxon>Rhabditomorpha</taxon>
        <taxon>Strongyloidea</taxon>
        <taxon>Strongylidae</taxon>
        <taxon>Cylicocyclus</taxon>
    </lineage>
</organism>
<evidence type="ECO:0000313" key="6">
    <source>
        <dbReference type="EMBL" id="CAJ0593533.1"/>
    </source>
</evidence>
<dbReference type="GO" id="GO:0032456">
    <property type="term" value="P:endocytic recycling"/>
    <property type="evidence" value="ECO:0007669"/>
    <property type="project" value="TreeGrafter"/>
</dbReference>
<feature type="region of interest" description="Disordered" evidence="4">
    <location>
        <begin position="1607"/>
        <end position="1635"/>
    </location>
</feature>
<protein>
    <recommendedName>
        <fullName evidence="2">Vacuolar protein sorting-associated protein 51 homolog</fullName>
    </recommendedName>
</protein>
<comment type="similarity">
    <text evidence="1">Belongs to the VPS51 family.</text>
</comment>
<dbReference type="Pfam" id="PF08700">
    <property type="entry name" value="VPS51_Exo84_N"/>
    <property type="match status" value="1"/>
</dbReference>
<dbReference type="PROSITE" id="PS00107">
    <property type="entry name" value="PROTEIN_KINASE_ATP"/>
    <property type="match status" value="1"/>
</dbReference>
<dbReference type="EMBL" id="CATQJL010000112">
    <property type="protein sequence ID" value="CAJ0593533.1"/>
    <property type="molecule type" value="Genomic_DNA"/>
</dbReference>
<dbReference type="GO" id="GO:0005829">
    <property type="term" value="C:cytosol"/>
    <property type="evidence" value="ECO:0007669"/>
    <property type="project" value="GOC"/>
</dbReference>
<dbReference type="InterPro" id="IPR000719">
    <property type="entry name" value="Prot_kinase_dom"/>
</dbReference>
<evidence type="ECO:0000313" key="7">
    <source>
        <dbReference type="Proteomes" id="UP001176961"/>
    </source>
</evidence>
<dbReference type="Pfam" id="PF19431">
    <property type="entry name" value="MEKK4_N"/>
    <property type="match status" value="2"/>
</dbReference>
<dbReference type="GO" id="GO:0005524">
    <property type="term" value="F:ATP binding"/>
    <property type="evidence" value="ECO:0007669"/>
    <property type="project" value="UniProtKB-UniRule"/>
</dbReference>
<accession>A0AA36DTH2</accession>
<dbReference type="GO" id="GO:0000938">
    <property type="term" value="C:GARP complex"/>
    <property type="evidence" value="ECO:0007669"/>
    <property type="project" value="TreeGrafter"/>
</dbReference>
<dbReference type="GO" id="GO:0004672">
    <property type="term" value="F:protein kinase activity"/>
    <property type="evidence" value="ECO:0007669"/>
    <property type="project" value="InterPro"/>
</dbReference>
<reference evidence="6" key="1">
    <citation type="submission" date="2023-07" db="EMBL/GenBank/DDBJ databases">
        <authorList>
            <consortium name="CYATHOMIX"/>
        </authorList>
    </citation>
    <scope>NUCLEOTIDE SEQUENCE</scope>
    <source>
        <strain evidence="6">N/A</strain>
    </source>
</reference>
<feature type="domain" description="Protein kinase" evidence="5">
    <location>
        <begin position="1321"/>
        <end position="1593"/>
    </location>
</feature>
<comment type="caution">
    <text evidence="6">The sequence shown here is derived from an EMBL/GenBank/DDBJ whole genome shotgun (WGS) entry which is preliminary data.</text>
</comment>
<dbReference type="Pfam" id="PF00069">
    <property type="entry name" value="Pkinase"/>
    <property type="match status" value="1"/>
</dbReference>
<dbReference type="Gene3D" id="1.10.510.10">
    <property type="entry name" value="Transferase(Phosphotransferase) domain 1"/>
    <property type="match status" value="1"/>
</dbReference>
<dbReference type="InterPro" id="IPR017441">
    <property type="entry name" value="Protein_kinase_ATP_BS"/>
</dbReference>
<evidence type="ECO:0000259" key="5">
    <source>
        <dbReference type="PROSITE" id="PS50011"/>
    </source>
</evidence>
<sequence>MARKVGVLDISSPEFDVDAYLSSQLKEKSLDELVKEEEEMVASVRRLDSDVHQLVYENYNKFLTATSTVRKIQDEFNLLDNEMESLSSNMKNISGLIGELSGVLGGGREGVAQLGSSYKVLKSLQSIFELPGILQGFFDEGSYSDVVRLYLMAQNGLRRYGDIKNIARVKEKADQIIAETEKQLIKTIDRSTEDVDGVAEAVELLMKLGKSSQEVQALFLKSSEASLQNDLKQLQANPADVLDLVDKGCESFIPNLTLLANLHERLFPRSSESLLRMLQAQLGDFHKIVSELFLASSDPKDCSIVVRALDRYFRKMSTCKQVIQGLDCSTCTISLIREVSNHEVLISRKYILEEMKIVMQEIRQSLLSNDVDLTALAGKLEQSFVFQVKTALANLLLFIASDVTFSTLPPAEFQAEFARNVHEEIVIGAFKDVIAVAETYACSQALLQSLVFLLIFCPFQIPWRNFMSEYLLKLCKVMGFLVGVQGRTPKFDIEVLLIIERATSSTSTGSDSAKAAYDSVQSEVAEDERANLFRDLDNFLCADRYVSDKMTMARSPGRSEQMFTIGSKKEQHRYGDVLWLILRAYFSGRDVSGEDAVFDMDALVCSKREQRTHILDEIMNYEAIPLAEGYDRLEVNYMTHLHNTRKDVRELLDNFSRYQVLFPHSKAMVQDCTTRKGADFTKQLFDKVTLLVTWLNTVEDLAAKITQLGTLFEVSRLPNAEKLWPRPLHDTSWSVCLRDARPVFEAFVKRSLLSKGMKRVVARVWELCEVTVMKTAILLQPPIASYAHAASRHRTMLRLTPELMDRYREMFDHSLTSEKAQSIHLPSVGPMFIFVLGVRLELAREWLNVRSKWSVPAGAETDISTLETLIEDSRDCVEDAVLVKQFFLDVIQSICPKGQKGNICTTDFDDTLRDVFEKYLGYVERWCDAVAQTEDLARLFSKLESEWKTAVGCARHIHTGLDLLASSFCTFLPHLLDVLVVRFWEANMDCISMRYGIRDVDDESDNGYDSQTQEQFTMFDAFRSYNSVIREVKERSARLVAMLRGALMDLHDAVGYTVTQPLESVAAALRPEHCLVDFGETSVAVCVLVDSASADRGVAQDLVTALAEGRKPDLGHLIVLPSQHLRSMWNYRRVKITLEEPLMENIHYLRTDAVCVIGHDYRLEKKFSGAFEVFMPSCSSHHNVDRELKQLATTFLELSAILSQGIAALSDDVRRAYDSVRMRDYIHSTLVQAFNFEFQLHRDVCRYVGDSYMADFGEELAARGMVVIHQWKELVSVMQPQPSPHIPLWASHGFNFIHFLTDPKFTSRLSDDNFRLLKEDIEECKRLVLGERGVITIVVPRSRSSTLSSPRTSENVTSKMKKVALLSRRARLEAAALETDKMVAKRSPHKLGRVIAVRKEHFTLENYADPSRTAPFRYQILEKLGGGSFGTVYKALNLDAQCVIAVKKIKVERGVLKHRSALTATSANRSKLVISSCGAGENGINVIITASNFCYFAPEVLTYGGQAEDGRYRGYGRAVDIWSIGCVVLQMSTGRAPWPNMHPFQITMRVCQGGLPAYPVPVGPLLKHFLDSCFVFDPDQRKSAQQLLQDPFANLHVDADSILQSVTQPSISESESVEPSVDDSSSSSRNNTSNG</sequence>
<dbReference type="GO" id="GO:0000165">
    <property type="term" value="P:MAPK cascade"/>
    <property type="evidence" value="ECO:0007669"/>
    <property type="project" value="InterPro"/>
</dbReference>
<name>A0AA36DTH2_CYLNA</name>
<dbReference type="InterPro" id="IPR014812">
    <property type="entry name" value="Vps51"/>
</dbReference>
<feature type="compositionally biased region" description="Low complexity" evidence="4">
    <location>
        <begin position="1609"/>
        <end position="1628"/>
    </location>
</feature>
<dbReference type="InterPro" id="IPR045801">
    <property type="entry name" value="MEKK4_N"/>
</dbReference>
<dbReference type="PANTHER" id="PTHR15954:SF4">
    <property type="entry name" value="VACUOLAR PROTEIN SORTING-ASSOCIATED PROTEIN 51 HOMOLOG"/>
    <property type="match status" value="1"/>
</dbReference>
<dbReference type="Proteomes" id="UP001176961">
    <property type="component" value="Unassembled WGS sequence"/>
</dbReference>
<dbReference type="GO" id="GO:0042147">
    <property type="term" value="P:retrograde transport, endosome to Golgi"/>
    <property type="evidence" value="ECO:0007669"/>
    <property type="project" value="TreeGrafter"/>
</dbReference>
<dbReference type="SUPFAM" id="SSF56112">
    <property type="entry name" value="Protein kinase-like (PK-like)"/>
    <property type="match status" value="1"/>
</dbReference>
<dbReference type="GO" id="GO:0016020">
    <property type="term" value="C:membrane"/>
    <property type="evidence" value="ECO:0007669"/>
    <property type="project" value="TreeGrafter"/>
</dbReference>
<keyword evidence="7" id="KW-1185">Reference proteome</keyword>
<dbReference type="GO" id="GO:1990745">
    <property type="term" value="C:EARP complex"/>
    <property type="evidence" value="ECO:0007669"/>
    <property type="project" value="TreeGrafter"/>
</dbReference>
<feature type="binding site" evidence="3">
    <location>
        <position position="1448"/>
    </location>
    <ligand>
        <name>ATP</name>
        <dbReference type="ChEBI" id="CHEBI:30616"/>
    </ligand>
</feature>
<evidence type="ECO:0000256" key="1">
    <source>
        <dbReference type="ARBA" id="ARBA00006080"/>
    </source>
</evidence>
<dbReference type="Gene3D" id="3.30.200.20">
    <property type="entry name" value="Phosphorylase Kinase, domain 1"/>
    <property type="match status" value="1"/>
</dbReference>
<gene>
    <name evidence="6" type="ORF">CYNAS_LOCUS5516</name>
</gene>
<evidence type="ECO:0000256" key="4">
    <source>
        <dbReference type="SAM" id="MobiDB-lite"/>
    </source>
</evidence>
<proteinExistence type="inferred from homology"/>
<keyword evidence="3" id="KW-0547">Nucleotide-binding</keyword>
<dbReference type="PROSITE" id="PS50011">
    <property type="entry name" value="PROTEIN_KINASE_DOM"/>
    <property type="match status" value="1"/>
</dbReference>
<evidence type="ECO:0000256" key="2">
    <source>
        <dbReference type="ARBA" id="ARBA00016122"/>
    </source>
</evidence>
<evidence type="ECO:0000256" key="3">
    <source>
        <dbReference type="PROSITE-ProRule" id="PRU10141"/>
    </source>
</evidence>